<evidence type="ECO:0000256" key="3">
    <source>
        <dbReference type="ARBA" id="ARBA00022723"/>
    </source>
</evidence>
<gene>
    <name evidence="7" type="primary">PNKD</name>
</gene>
<dbReference type="Pfam" id="PF00753">
    <property type="entry name" value="Lactamase_B"/>
    <property type="match status" value="1"/>
</dbReference>
<keyword evidence="8" id="KW-1185">Reference proteome</keyword>
<dbReference type="HAMAP" id="MF_01374">
    <property type="entry name" value="Glyoxalase_2"/>
    <property type="match status" value="1"/>
</dbReference>
<feature type="domain" description="Metallo-beta-lactamase" evidence="6">
    <location>
        <begin position="195"/>
        <end position="357"/>
    </location>
</feature>
<dbReference type="GeneTree" id="ENSGT00940000158887"/>
<evidence type="ECO:0000256" key="1">
    <source>
        <dbReference type="ARBA" id="ARBA00001947"/>
    </source>
</evidence>
<keyword evidence="4" id="KW-0378">Hydrolase</keyword>
<keyword evidence="3" id="KW-0479">Metal-binding</keyword>
<dbReference type="SUPFAM" id="SSF56281">
    <property type="entry name" value="Metallo-hydrolase/oxidoreductase"/>
    <property type="match status" value="1"/>
</dbReference>
<dbReference type="InterPro" id="IPR032282">
    <property type="entry name" value="HAGH_C"/>
</dbReference>
<dbReference type="InterPro" id="IPR035680">
    <property type="entry name" value="Clx_II_MBL"/>
</dbReference>
<keyword evidence="5" id="KW-0862">Zinc</keyword>
<comment type="similarity">
    <text evidence="2">Belongs to the metallo-beta-lactamase superfamily. Glyoxalase II family.</text>
</comment>
<dbReference type="AlphaFoldDB" id="A0A670K178"/>
<dbReference type="Ensembl" id="ENSPMRT00000031739.1">
    <property type="protein sequence ID" value="ENSPMRP00000029930.1"/>
    <property type="gene ID" value="ENSPMRG00000019349.1"/>
</dbReference>
<organism evidence="7 8">
    <name type="scientific">Podarcis muralis</name>
    <name type="common">Wall lizard</name>
    <name type="synonym">Lacerta muralis</name>
    <dbReference type="NCBI Taxonomy" id="64176"/>
    <lineage>
        <taxon>Eukaryota</taxon>
        <taxon>Metazoa</taxon>
        <taxon>Chordata</taxon>
        <taxon>Craniata</taxon>
        <taxon>Vertebrata</taxon>
        <taxon>Euteleostomi</taxon>
        <taxon>Lepidosauria</taxon>
        <taxon>Squamata</taxon>
        <taxon>Bifurcata</taxon>
        <taxon>Unidentata</taxon>
        <taxon>Episquamata</taxon>
        <taxon>Laterata</taxon>
        <taxon>Lacertibaenia</taxon>
        <taxon>Lacertidae</taxon>
        <taxon>Podarcis</taxon>
    </lineage>
</organism>
<dbReference type="InterPro" id="IPR001279">
    <property type="entry name" value="Metallo-B-lactamas"/>
</dbReference>
<dbReference type="Pfam" id="PF16123">
    <property type="entry name" value="HAGH_C"/>
    <property type="match status" value="1"/>
</dbReference>
<proteinExistence type="inferred from homology"/>
<dbReference type="InterPro" id="IPR036866">
    <property type="entry name" value="RibonucZ/Hydroxyglut_hydro"/>
</dbReference>
<dbReference type="CDD" id="cd07723">
    <property type="entry name" value="hydroxyacylglutathione_hydrolase_MBL-fold"/>
    <property type="match status" value="1"/>
</dbReference>
<comment type="cofactor">
    <cofactor evidence="1">
        <name>Zn(2+)</name>
        <dbReference type="ChEBI" id="CHEBI:29105"/>
    </cofactor>
</comment>
<evidence type="ECO:0000313" key="8">
    <source>
        <dbReference type="Proteomes" id="UP000472272"/>
    </source>
</evidence>
<accession>A0A670K178</accession>
<dbReference type="GO" id="GO:0046929">
    <property type="term" value="P:negative regulation of neurotransmitter secretion"/>
    <property type="evidence" value="ECO:0007669"/>
    <property type="project" value="Ensembl"/>
</dbReference>
<reference evidence="7" key="2">
    <citation type="submission" date="2025-08" db="UniProtKB">
        <authorList>
            <consortium name="Ensembl"/>
        </authorList>
    </citation>
    <scope>IDENTIFICATION</scope>
</reference>
<dbReference type="PANTHER" id="PTHR11935:SF116">
    <property type="entry name" value="HYDROLASE PNKD-RELATED"/>
    <property type="match status" value="1"/>
</dbReference>
<dbReference type="GO" id="GO:0004416">
    <property type="term" value="F:hydroxyacylglutathione hydrolase activity"/>
    <property type="evidence" value="ECO:0007669"/>
    <property type="project" value="InterPro"/>
</dbReference>
<dbReference type="GO" id="GO:0046872">
    <property type="term" value="F:metal ion binding"/>
    <property type="evidence" value="ECO:0007669"/>
    <property type="project" value="UniProtKB-KW"/>
</dbReference>
<dbReference type="PANTHER" id="PTHR11935">
    <property type="entry name" value="BETA LACTAMASE DOMAIN"/>
    <property type="match status" value="1"/>
</dbReference>
<evidence type="ECO:0000313" key="7">
    <source>
        <dbReference type="Ensembl" id="ENSPMRP00000029930.1"/>
    </source>
</evidence>
<dbReference type="InterPro" id="IPR017782">
    <property type="entry name" value="Hydroxyacylglutathione_Hdrlase"/>
</dbReference>
<evidence type="ECO:0000259" key="6">
    <source>
        <dbReference type="SMART" id="SM00849"/>
    </source>
</evidence>
<dbReference type="GO" id="GO:0005739">
    <property type="term" value="C:mitochondrion"/>
    <property type="evidence" value="ECO:0007669"/>
    <property type="project" value="Ensembl"/>
</dbReference>
<reference evidence="7 8" key="1">
    <citation type="journal article" date="2019" name="Proc. Natl. Acad. Sci. U.S.A.">
        <title>Regulatory changes in pterin and carotenoid genes underlie balanced color polymorphisms in the wall lizard.</title>
        <authorList>
            <person name="Andrade P."/>
            <person name="Pinho C."/>
            <person name="Perez I de Lanuza G."/>
            <person name="Afonso S."/>
            <person name="Brejcha J."/>
            <person name="Rubin C.J."/>
            <person name="Wallerman O."/>
            <person name="Pereira P."/>
            <person name="Sabatino S.J."/>
            <person name="Bellati A."/>
            <person name="Pellitteri-Rosa D."/>
            <person name="Bosakova Z."/>
            <person name="Bunikis I."/>
            <person name="Carretero M.A."/>
            <person name="Feiner N."/>
            <person name="Marsik P."/>
            <person name="Pauperio F."/>
            <person name="Salvi D."/>
            <person name="Soler L."/>
            <person name="While G.M."/>
            <person name="Uller T."/>
            <person name="Font E."/>
            <person name="Andersson L."/>
            <person name="Carneiro M."/>
        </authorList>
    </citation>
    <scope>NUCLEOTIDE SEQUENCE</scope>
</reference>
<evidence type="ECO:0000256" key="5">
    <source>
        <dbReference type="ARBA" id="ARBA00022833"/>
    </source>
</evidence>
<dbReference type="GO" id="GO:0016020">
    <property type="term" value="C:membrane"/>
    <property type="evidence" value="ECO:0007669"/>
    <property type="project" value="Ensembl"/>
</dbReference>
<evidence type="ECO:0000256" key="4">
    <source>
        <dbReference type="ARBA" id="ARBA00022801"/>
    </source>
</evidence>
<dbReference type="SMART" id="SM00849">
    <property type="entry name" value="Lactamase_B"/>
    <property type="match status" value="1"/>
</dbReference>
<dbReference type="OMA" id="NYAYIFY"/>
<name>A0A670K178_PODMU</name>
<dbReference type="GO" id="GO:0019243">
    <property type="term" value="P:methylglyoxal catabolic process to D-lactate via S-lactoyl-glutathione"/>
    <property type="evidence" value="ECO:0007669"/>
    <property type="project" value="InterPro"/>
</dbReference>
<dbReference type="Gene3D" id="3.60.15.10">
    <property type="entry name" value="Ribonuclease Z/Hydroxyacylglutathione hydrolase-like"/>
    <property type="match status" value="1"/>
</dbReference>
<sequence>MKKCFVLKSRCLGLLHLPVPYVPLGYHRWHLRPDSSGGTASQPAQEAAPAPGQTALRGGGPGCALGAGGGRAVLKAGAGAGPMLAALPPQSMAWLGWLLRIRALLATFAASSCRALSGAFYRCAARQRFPRMPMALAGPLLFRIGYNLYAHTRLGYLFYKRQVKKARERYPQGHSVPQPVVFSGVKILPIPVLSNNYSYLVIDTGSNCAAAVDPSDPLAVQSVIEKEGVTLEAILCTHKHWDHSGGNAALRRRHSSCRVYGSSYDDIPELTDPLSDKETIVIGRLNFKALFTPGHTVGHMVYVLDGKPFEGPASLFSGDLLFLSGCGRIFEGTPETMLASLDTAADLAEDTLLWPGHEYAAECLMFARLLELENPVLEQKLQWVNQQRVEKRSTCPSTIGEEKQYNPFLRTHCPEVQEAVGMKRQRDEDWDSFRARVLKEVRLRKDVFKAN</sequence>
<dbReference type="Proteomes" id="UP000472272">
    <property type="component" value="Chromosome 1"/>
</dbReference>
<dbReference type="NCBIfam" id="TIGR03413">
    <property type="entry name" value="GSH_gloB"/>
    <property type="match status" value="1"/>
</dbReference>
<reference evidence="7" key="3">
    <citation type="submission" date="2025-09" db="UniProtKB">
        <authorList>
            <consortium name="Ensembl"/>
        </authorList>
    </citation>
    <scope>IDENTIFICATION</scope>
</reference>
<protein>
    <submittedName>
        <fullName evidence="7">PNKD metallo-beta-lactamase domain containing</fullName>
    </submittedName>
</protein>
<evidence type="ECO:0000256" key="2">
    <source>
        <dbReference type="ARBA" id="ARBA00006759"/>
    </source>
</evidence>